<feature type="modified residue" description="O-UMP-tyrosine" evidence="7">
    <location>
        <position position="51"/>
    </location>
</feature>
<dbReference type="PROSITE" id="PS00496">
    <property type="entry name" value="PII_GLNB_UMP"/>
    <property type="match status" value="1"/>
</dbReference>
<dbReference type="GO" id="GO:0005829">
    <property type="term" value="C:cytosol"/>
    <property type="evidence" value="ECO:0007669"/>
    <property type="project" value="TreeGrafter"/>
</dbReference>
<evidence type="ECO:0000256" key="6">
    <source>
        <dbReference type="ARBA" id="ARBA00023163"/>
    </source>
</evidence>
<comment type="similarity">
    <text evidence="9">Belongs to the P(II) protein family.</text>
</comment>
<evidence type="ECO:0000256" key="2">
    <source>
        <dbReference type="ARBA" id="ARBA00015681"/>
    </source>
</evidence>
<evidence type="ECO:0000313" key="10">
    <source>
        <dbReference type="EMBL" id="OBI39358.1"/>
    </source>
</evidence>
<dbReference type="InterPro" id="IPR015867">
    <property type="entry name" value="N-reg_PII/ATP_PRibTrfase_C"/>
</dbReference>
<dbReference type="PANTHER" id="PTHR30115:SF11">
    <property type="entry name" value="NITROGEN REGULATORY PROTEIN P-II HOMOLOG"/>
    <property type="match status" value="1"/>
</dbReference>
<dbReference type="PANTHER" id="PTHR30115">
    <property type="entry name" value="NITROGEN REGULATORY PROTEIN P-II"/>
    <property type="match status" value="1"/>
</dbReference>
<evidence type="ECO:0000256" key="4">
    <source>
        <dbReference type="ARBA" id="ARBA00022741"/>
    </source>
</evidence>
<gene>
    <name evidence="10" type="ORF">A5708_03825</name>
</gene>
<evidence type="ECO:0000256" key="7">
    <source>
        <dbReference type="PIRSR" id="PIRSR039144-50"/>
    </source>
</evidence>
<dbReference type="InterPro" id="IPR002187">
    <property type="entry name" value="N-reg_PII"/>
</dbReference>
<dbReference type="AlphaFoldDB" id="A0A1A2YPI4"/>
<name>A0A1A2YPI4_9MYCO</name>
<proteinExistence type="inferred from homology"/>
<evidence type="ECO:0000256" key="5">
    <source>
        <dbReference type="ARBA" id="ARBA00023015"/>
    </source>
</evidence>
<dbReference type="SMART" id="SM00938">
    <property type="entry name" value="P-II"/>
    <property type="match status" value="1"/>
</dbReference>
<keyword evidence="3 8" id="KW-0597">Phosphoprotein</keyword>
<keyword evidence="4" id="KW-0547">Nucleotide-binding</keyword>
<keyword evidence="5" id="KW-0805">Transcription regulation</keyword>
<dbReference type="InterPro" id="IPR002332">
    <property type="entry name" value="N-reg_PII_urydylation_site"/>
</dbReference>
<dbReference type="Proteomes" id="UP000091846">
    <property type="component" value="Unassembled WGS sequence"/>
</dbReference>
<reference evidence="10 11" key="1">
    <citation type="submission" date="2016-06" db="EMBL/GenBank/DDBJ databases">
        <authorList>
            <person name="Kjaerup R.B."/>
            <person name="Dalgaard T.S."/>
            <person name="Juul-Madsen H.R."/>
        </authorList>
    </citation>
    <scope>NUCLEOTIDE SEQUENCE [LARGE SCALE GENOMIC DNA]</scope>
    <source>
        <strain evidence="10 11">E1334</strain>
    </source>
</reference>
<dbReference type="GO" id="GO:0006808">
    <property type="term" value="P:regulation of nitrogen utilization"/>
    <property type="evidence" value="ECO:0007669"/>
    <property type="project" value="InterPro"/>
</dbReference>
<dbReference type="PROSITE" id="PS51343">
    <property type="entry name" value="PII_GLNB_DOM"/>
    <property type="match status" value="1"/>
</dbReference>
<sequence>MKLITAIVQPFTLDDVRHAVESAGVLGLTVTEVQGYGRQRGHTEVYRGAEYAVDFVPKVRVEVLIDEEFVDRVTGAIIGAARTGKIGDGKVWVSPVEALVRIRTGERDHDAL</sequence>
<accession>A0A1A2YPI4</accession>
<dbReference type="GO" id="GO:0030234">
    <property type="term" value="F:enzyme regulator activity"/>
    <property type="evidence" value="ECO:0007669"/>
    <property type="project" value="InterPro"/>
</dbReference>
<dbReference type="PIRSF" id="PIRSF039144">
    <property type="entry name" value="GlnB"/>
    <property type="match status" value="1"/>
</dbReference>
<dbReference type="OrthoDB" id="9802729at2"/>
<comment type="subunit">
    <text evidence="1">Homotrimer.</text>
</comment>
<protein>
    <recommendedName>
        <fullName evidence="2">Nitrogen regulatory protein P-II</fullName>
    </recommendedName>
</protein>
<evidence type="ECO:0000313" key="11">
    <source>
        <dbReference type="Proteomes" id="UP000091846"/>
    </source>
</evidence>
<evidence type="ECO:0000256" key="1">
    <source>
        <dbReference type="ARBA" id="ARBA00011233"/>
    </source>
</evidence>
<comment type="caution">
    <text evidence="10">The sequence shown here is derived from an EMBL/GenBank/DDBJ whole genome shotgun (WGS) entry which is preliminary data.</text>
</comment>
<keyword evidence="6" id="KW-0804">Transcription</keyword>
<dbReference type="SUPFAM" id="SSF54913">
    <property type="entry name" value="GlnB-like"/>
    <property type="match status" value="1"/>
</dbReference>
<dbReference type="PRINTS" id="PR00340">
    <property type="entry name" value="PIIGLNB"/>
</dbReference>
<dbReference type="RefSeq" id="WP_065029682.1">
    <property type="nucleotide sequence ID" value="NZ_LZKI01000119.1"/>
</dbReference>
<dbReference type="InterPro" id="IPR017918">
    <property type="entry name" value="N-reg_PII_CS"/>
</dbReference>
<evidence type="ECO:0000256" key="3">
    <source>
        <dbReference type="ARBA" id="ARBA00022553"/>
    </source>
</evidence>
<dbReference type="Gene3D" id="3.30.70.120">
    <property type="match status" value="1"/>
</dbReference>
<dbReference type="GO" id="GO:0005524">
    <property type="term" value="F:ATP binding"/>
    <property type="evidence" value="ECO:0007669"/>
    <property type="project" value="TreeGrafter"/>
</dbReference>
<evidence type="ECO:0000256" key="9">
    <source>
        <dbReference type="RuleBase" id="RU003936"/>
    </source>
</evidence>
<dbReference type="EMBL" id="LZKI01000119">
    <property type="protein sequence ID" value="OBI39358.1"/>
    <property type="molecule type" value="Genomic_DNA"/>
</dbReference>
<dbReference type="InterPro" id="IPR011322">
    <property type="entry name" value="N-reg_PII-like_a/b"/>
</dbReference>
<evidence type="ECO:0000256" key="8">
    <source>
        <dbReference type="PIRSR" id="PIRSR602187-50"/>
    </source>
</evidence>
<dbReference type="Pfam" id="PF00543">
    <property type="entry name" value="P-II"/>
    <property type="match status" value="1"/>
</dbReference>
<organism evidence="10 11">
    <name type="scientific">Mycobacterium colombiense</name>
    <dbReference type="NCBI Taxonomy" id="339268"/>
    <lineage>
        <taxon>Bacteria</taxon>
        <taxon>Bacillati</taxon>
        <taxon>Actinomycetota</taxon>
        <taxon>Actinomycetes</taxon>
        <taxon>Mycobacteriales</taxon>
        <taxon>Mycobacteriaceae</taxon>
        <taxon>Mycobacterium</taxon>
        <taxon>Mycobacterium avium complex (MAC)</taxon>
    </lineage>
</organism>
<dbReference type="PROSITE" id="PS00638">
    <property type="entry name" value="PII_GLNB_CTER"/>
    <property type="match status" value="1"/>
</dbReference>